<dbReference type="PANTHER" id="PTHR33531:SF10">
    <property type="entry name" value="BLR7895 PROTEIN"/>
    <property type="match status" value="1"/>
</dbReference>
<dbReference type="Pfam" id="PF02915">
    <property type="entry name" value="Rubrerythrin"/>
    <property type="match status" value="1"/>
</dbReference>
<evidence type="ECO:0000313" key="2">
    <source>
        <dbReference type="EMBL" id="KPK72403.1"/>
    </source>
</evidence>
<evidence type="ECO:0000313" key="3">
    <source>
        <dbReference type="Proteomes" id="UP000051096"/>
    </source>
</evidence>
<dbReference type="Proteomes" id="UP000051096">
    <property type="component" value="Unassembled WGS sequence"/>
</dbReference>
<dbReference type="GO" id="GO:0016491">
    <property type="term" value="F:oxidoreductase activity"/>
    <property type="evidence" value="ECO:0007669"/>
    <property type="project" value="InterPro"/>
</dbReference>
<dbReference type="EMBL" id="LJUO01000033">
    <property type="protein sequence ID" value="KPK72403.1"/>
    <property type="molecule type" value="Genomic_DNA"/>
</dbReference>
<dbReference type="InterPro" id="IPR009078">
    <property type="entry name" value="Ferritin-like_SF"/>
</dbReference>
<dbReference type="Gene3D" id="1.20.1260.10">
    <property type="match status" value="1"/>
</dbReference>
<name>A0A0S8GHC3_UNCW3</name>
<reference evidence="2 3" key="1">
    <citation type="journal article" date="2015" name="Microbiome">
        <title>Genomic resolution of linkages in carbon, nitrogen, and sulfur cycling among widespread estuary sediment bacteria.</title>
        <authorList>
            <person name="Baker B.J."/>
            <person name="Lazar C.S."/>
            <person name="Teske A.P."/>
            <person name="Dick G.J."/>
        </authorList>
    </citation>
    <scope>NUCLEOTIDE SEQUENCE [LARGE SCALE GENOMIC DNA]</scope>
    <source>
        <strain evidence="2">SM23_60</strain>
    </source>
</reference>
<evidence type="ECO:0000259" key="1">
    <source>
        <dbReference type="Pfam" id="PF02915"/>
    </source>
</evidence>
<protein>
    <recommendedName>
        <fullName evidence="1">Rubrerythrin diiron-binding domain-containing protein</fullName>
    </recommendedName>
</protein>
<dbReference type="InterPro" id="IPR003251">
    <property type="entry name" value="Rr_diiron-bd_dom"/>
</dbReference>
<dbReference type="GO" id="GO:0046872">
    <property type="term" value="F:metal ion binding"/>
    <property type="evidence" value="ECO:0007669"/>
    <property type="project" value="InterPro"/>
</dbReference>
<comment type="caution">
    <text evidence="2">The sequence shown here is derived from an EMBL/GenBank/DDBJ whole genome shotgun (WGS) entry which is preliminary data.</text>
</comment>
<dbReference type="SUPFAM" id="SSF47240">
    <property type="entry name" value="Ferritin-like"/>
    <property type="match status" value="1"/>
</dbReference>
<gene>
    <name evidence="2" type="ORF">AMJ87_04900</name>
</gene>
<accession>A0A0S8GHC3</accession>
<feature type="domain" description="Rubrerythrin diiron-binding" evidence="1">
    <location>
        <begin position="10"/>
        <end position="143"/>
    </location>
</feature>
<dbReference type="PANTHER" id="PTHR33531">
    <property type="entry name" value="RUBRERYTHRIN SUBFAMILY"/>
    <property type="match status" value="1"/>
</dbReference>
<proteinExistence type="predicted"/>
<dbReference type="CDD" id="cd01045">
    <property type="entry name" value="Ferritin_like_AB"/>
    <property type="match status" value="1"/>
</dbReference>
<dbReference type="AlphaFoldDB" id="A0A0S8GHC3"/>
<organism evidence="2 3">
    <name type="scientific">candidate division WOR_3 bacterium SM23_60</name>
    <dbReference type="NCBI Taxonomy" id="1703780"/>
    <lineage>
        <taxon>Bacteria</taxon>
        <taxon>Bacteria division WOR-3</taxon>
    </lineage>
</organism>
<dbReference type="InterPro" id="IPR012347">
    <property type="entry name" value="Ferritin-like"/>
</dbReference>
<sequence>MIDRFTSSDDILDFAIAREQEAHDFYSYWAQAQHSSIQEVFREFAKEELKHKQILMKAKQGKVLKPSDKQIEDMRIADYLIDVTPTPDMNYQQALIVAMKREKASFKLYSDLATATDDAQLRTTLHALAQEEAKHKLRLETLYEKDVLIWD</sequence>